<keyword evidence="2" id="KW-1185">Reference proteome</keyword>
<protein>
    <submittedName>
        <fullName evidence="1">Uncharacterized protein</fullName>
    </submittedName>
</protein>
<evidence type="ECO:0000313" key="2">
    <source>
        <dbReference type="Proteomes" id="UP001139486"/>
    </source>
</evidence>
<name>A0A9X2HXZ2_9SPHN</name>
<dbReference type="AlphaFoldDB" id="A0A9X2HXZ2"/>
<sequence length="80" mass="8598">MMERYEIGDDHRLAALIDAAARGDEAVITRDGEVVAEIQVTVRAPGAFDSEALRLLHANLPTAICGNGPTIAELRAMDDH</sequence>
<comment type="caution">
    <text evidence="1">The sequence shown here is derived from an EMBL/GenBank/DDBJ whole genome shotgun (WGS) entry which is preliminary data.</text>
</comment>
<organism evidence="1 2">
    <name type="scientific">Sphingomonas liriopis</name>
    <dbReference type="NCBI Taxonomy" id="2949094"/>
    <lineage>
        <taxon>Bacteria</taxon>
        <taxon>Pseudomonadati</taxon>
        <taxon>Pseudomonadota</taxon>
        <taxon>Alphaproteobacteria</taxon>
        <taxon>Sphingomonadales</taxon>
        <taxon>Sphingomonadaceae</taxon>
        <taxon>Sphingomonas</taxon>
    </lineage>
</organism>
<dbReference type="Proteomes" id="UP001139486">
    <property type="component" value="Unassembled WGS sequence"/>
</dbReference>
<evidence type="ECO:0000313" key="1">
    <source>
        <dbReference type="EMBL" id="MCP3736341.1"/>
    </source>
</evidence>
<proteinExistence type="predicted"/>
<dbReference type="EMBL" id="JAMLDY010000024">
    <property type="protein sequence ID" value="MCP3736341.1"/>
    <property type="molecule type" value="Genomic_DNA"/>
</dbReference>
<dbReference type="RefSeq" id="WP_254290329.1">
    <property type="nucleotide sequence ID" value="NZ_JAMLDY010000024.1"/>
</dbReference>
<reference evidence="1" key="1">
    <citation type="submission" date="2022-05" db="EMBL/GenBank/DDBJ databases">
        <title>Sphingomonas sp. strain RP10 Genome sequencing and assembly.</title>
        <authorList>
            <person name="Kim I."/>
        </authorList>
    </citation>
    <scope>NUCLEOTIDE SEQUENCE</scope>
    <source>
        <strain evidence="1">RP10</strain>
    </source>
</reference>
<accession>A0A9X2HXZ2</accession>
<gene>
    <name evidence="1" type="ORF">M9979_15850</name>
</gene>